<dbReference type="Proteomes" id="UP000003340">
    <property type="component" value="Unassembled WGS sequence"/>
</dbReference>
<protein>
    <submittedName>
        <fullName evidence="1">Uncharacterized protein</fullName>
    </submittedName>
</protein>
<proteinExistence type="predicted"/>
<sequence>MIDTFRQIQLNFLFPKGISRKKTAKQTSLFCCAPGIHQIIPSSWPNNSLKTPFALHSS</sequence>
<dbReference type="AlphaFoldDB" id="C0EEG3"/>
<gene>
    <name evidence="1" type="ORF">CLOSTMETH_02249</name>
</gene>
<name>C0EEG3_9FIRM</name>
<evidence type="ECO:0000313" key="2">
    <source>
        <dbReference type="Proteomes" id="UP000003340"/>
    </source>
</evidence>
<keyword evidence="2" id="KW-1185">Reference proteome</keyword>
<reference evidence="1 2" key="1">
    <citation type="submission" date="2009-01" db="EMBL/GenBank/DDBJ databases">
        <authorList>
            <person name="Fulton L."/>
            <person name="Clifton S."/>
            <person name="Fulton B."/>
            <person name="Xu J."/>
            <person name="Minx P."/>
            <person name="Pepin K.H."/>
            <person name="Johnson M."/>
            <person name="Bhonagiri V."/>
            <person name="Nash W.E."/>
            <person name="Mardis E.R."/>
            <person name="Wilson R.K."/>
        </authorList>
    </citation>
    <scope>NUCLEOTIDE SEQUENCE [LARGE SCALE GENOMIC DNA]</scope>
    <source>
        <strain evidence="1 2">DSM 5476</strain>
    </source>
</reference>
<dbReference type="HOGENOM" id="CLU_2971377_0_0_9"/>
<organism evidence="1 2">
    <name type="scientific">[Clostridium] methylpentosum DSM 5476</name>
    <dbReference type="NCBI Taxonomy" id="537013"/>
    <lineage>
        <taxon>Bacteria</taxon>
        <taxon>Bacillati</taxon>
        <taxon>Bacillota</taxon>
        <taxon>Clostridia</taxon>
        <taxon>Eubacteriales</taxon>
        <taxon>Oscillospiraceae</taxon>
        <taxon>Oscillospiraceae incertae sedis</taxon>
    </lineage>
</organism>
<reference evidence="1 2" key="2">
    <citation type="submission" date="2009-02" db="EMBL/GenBank/DDBJ databases">
        <title>Draft genome sequence of Clostridium methylpentosum (DSM 5476).</title>
        <authorList>
            <person name="Sudarsanam P."/>
            <person name="Ley R."/>
            <person name="Guruge J."/>
            <person name="Turnbaugh P.J."/>
            <person name="Mahowald M."/>
            <person name="Liep D."/>
            <person name="Gordon J."/>
        </authorList>
    </citation>
    <scope>NUCLEOTIDE SEQUENCE [LARGE SCALE GENOMIC DNA]</scope>
    <source>
        <strain evidence="1 2">DSM 5476</strain>
    </source>
</reference>
<accession>C0EEG3</accession>
<evidence type="ECO:0000313" key="1">
    <source>
        <dbReference type="EMBL" id="EEG30151.1"/>
    </source>
</evidence>
<dbReference type="STRING" id="537013.CLOSTMETH_02249"/>
<dbReference type="EMBL" id="ACEC01000070">
    <property type="protein sequence ID" value="EEG30151.1"/>
    <property type="molecule type" value="Genomic_DNA"/>
</dbReference>
<comment type="caution">
    <text evidence="1">The sequence shown here is derived from an EMBL/GenBank/DDBJ whole genome shotgun (WGS) entry which is preliminary data.</text>
</comment>